<dbReference type="Pfam" id="PF10557">
    <property type="entry name" value="Cullin_Nedd8"/>
    <property type="match status" value="1"/>
</dbReference>
<dbReference type="InterPro" id="IPR016158">
    <property type="entry name" value="Cullin_homology"/>
</dbReference>
<dbReference type="OrthoDB" id="27073at2759"/>
<feature type="compositionally biased region" description="Polar residues" evidence="6">
    <location>
        <begin position="48"/>
        <end position="63"/>
    </location>
</feature>
<dbReference type="InterPro" id="IPR036388">
    <property type="entry name" value="WH-like_DNA-bd_sf"/>
</dbReference>
<dbReference type="GO" id="GO:0006511">
    <property type="term" value="P:ubiquitin-dependent protein catabolic process"/>
    <property type="evidence" value="ECO:0007669"/>
    <property type="project" value="InterPro"/>
</dbReference>
<dbReference type="Gene3D" id="1.20.1310.10">
    <property type="entry name" value="Cullin Repeats"/>
    <property type="match status" value="4"/>
</dbReference>
<feature type="region of interest" description="Disordered" evidence="6">
    <location>
        <begin position="1"/>
        <end position="65"/>
    </location>
</feature>
<dbReference type="SMART" id="SM00884">
    <property type="entry name" value="Cullin_Nedd8"/>
    <property type="match status" value="1"/>
</dbReference>
<proteinExistence type="inferred from homology"/>
<dbReference type="InterPro" id="IPR019559">
    <property type="entry name" value="Cullin_neddylation_domain"/>
</dbReference>
<evidence type="ECO:0000256" key="6">
    <source>
        <dbReference type="SAM" id="MobiDB-lite"/>
    </source>
</evidence>
<dbReference type="GO" id="GO:0031625">
    <property type="term" value="F:ubiquitin protein ligase binding"/>
    <property type="evidence" value="ECO:0007669"/>
    <property type="project" value="InterPro"/>
</dbReference>
<evidence type="ECO:0000256" key="1">
    <source>
        <dbReference type="ARBA" id="ARBA00006019"/>
    </source>
</evidence>
<dbReference type="Gene3D" id="3.30.230.130">
    <property type="entry name" value="Cullin, Chain C, Domain 2"/>
    <property type="match status" value="1"/>
</dbReference>
<accession>A0A6A6ZX08</accession>
<dbReference type="InterPro" id="IPR001373">
    <property type="entry name" value="Cullin_N"/>
</dbReference>
<organism evidence="8 9">
    <name type="scientific">Ophiobolus disseminans</name>
    <dbReference type="NCBI Taxonomy" id="1469910"/>
    <lineage>
        <taxon>Eukaryota</taxon>
        <taxon>Fungi</taxon>
        <taxon>Dikarya</taxon>
        <taxon>Ascomycota</taxon>
        <taxon>Pezizomycotina</taxon>
        <taxon>Dothideomycetes</taxon>
        <taxon>Pleosporomycetidae</taxon>
        <taxon>Pleosporales</taxon>
        <taxon>Pleosporineae</taxon>
        <taxon>Phaeosphaeriaceae</taxon>
        <taxon>Ophiobolus</taxon>
    </lineage>
</organism>
<dbReference type="EMBL" id="MU006227">
    <property type="protein sequence ID" value="KAF2825562.1"/>
    <property type="molecule type" value="Genomic_DNA"/>
</dbReference>
<evidence type="ECO:0000256" key="3">
    <source>
        <dbReference type="ARBA" id="ARBA00022843"/>
    </source>
</evidence>
<evidence type="ECO:0000259" key="7">
    <source>
        <dbReference type="PROSITE" id="PS50069"/>
    </source>
</evidence>
<dbReference type="PROSITE" id="PS50069">
    <property type="entry name" value="CULLIN_2"/>
    <property type="match status" value="1"/>
</dbReference>
<dbReference type="AlphaFoldDB" id="A0A6A6ZX08"/>
<gene>
    <name evidence="8" type="ORF">CC86DRAFT_324027</name>
</gene>
<feature type="domain" description="Cullin family profile" evidence="7">
    <location>
        <begin position="491"/>
        <end position="748"/>
    </location>
</feature>
<evidence type="ECO:0000313" key="8">
    <source>
        <dbReference type="EMBL" id="KAF2825562.1"/>
    </source>
</evidence>
<keyword evidence="2" id="KW-1017">Isopeptide bond</keyword>
<sequence>MSANSGALKRKHEGKTIKELFTTQSKPNGAGTAPLSPSKKRTRLESSPIASTGAPTLPSNMSTADMYHFPSKRADIPSSADVVDITSSPDNSPAKANGQRNGARKVAPNMHANGGPKRLLVKNFRPTRKVDPKAFLEQTWLKIDKALDTIFAQGTIDFSLEELYRGVENVCRQSMAKDIKDKLVAKCREHIGGPLKTKVKESVGRGNVETLRATLQAWGVWNEQVKYLDWIFCYLDRAYLLPRHESLREMSIDLFRSTIFAHSKLNPRIVDGACDLVASDRTGGELDSDMFSKTVNMFHDMHVYTKHFEPRLMELSQEYTLKWADEEAEKPLADYVKSARALMDREMSRVAKFGLPNTTKRDLLTLLEDHLISRKEQRLINQDELADLLEANAVEDLELLYTLLERRKLGASLRPGFVKWIDDEGTAIVFNEKEQDSMVVHLLTLKRQLDTYWKVSFHRDAELGHGLRESFEAFMNKTKKTSASWGTDNSKTGEMIAKYVDQLLRGGAKAIPASLSRKTEKPAVAEAEEDNEDVVFDEDTEVNNQLDQVLDLFRFVHGKAVFEAFYKKDLARRLLMGRSASADAERSMLSRLKTECGAGFTANLEQMFRDIELSREEMAAYKNISEERKERLAVDLNVSILSASSWPTYPTVPVIIPPQIKQAIDKFEAHYKIKHSGRKLEFKHSLAHCQLKAKFPKGAKELVVSSFQAIVLLLFNGLKEDEHVTYDYLKQATGLPPAELNRTLQSLACAKLRPLTKHPRSRDISPTDTFSLTTSFTDAKYRIKINTVQLKETPAENKETHERVAADRNYETQAAIVRIMKARKRISHAELVAETIKATRSRGTLEVGGIKRNIDRLIEKEFLEREDDVAGWYAYVA</sequence>
<dbReference type="InterPro" id="IPR036317">
    <property type="entry name" value="Cullin_homology_sf"/>
</dbReference>
<dbReference type="Pfam" id="PF00888">
    <property type="entry name" value="Cullin"/>
    <property type="match status" value="1"/>
</dbReference>
<dbReference type="InterPro" id="IPR036390">
    <property type="entry name" value="WH_DNA-bd_sf"/>
</dbReference>
<dbReference type="Pfam" id="PF26557">
    <property type="entry name" value="Cullin_AB"/>
    <property type="match status" value="1"/>
</dbReference>
<comment type="similarity">
    <text evidence="1 4 5">Belongs to the cullin family.</text>
</comment>
<protein>
    <submittedName>
        <fullName evidence="8">Cullin-domain-containing protein</fullName>
    </submittedName>
</protein>
<reference evidence="8" key="1">
    <citation type="journal article" date="2020" name="Stud. Mycol.">
        <title>101 Dothideomycetes genomes: a test case for predicting lifestyles and emergence of pathogens.</title>
        <authorList>
            <person name="Haridas S."/>
            <person name="Albert R."/>
            <person name="Binder M."/>
            <person name="Bloem J."/>
            <person name="Labutti K."/>
            <person name="Salamov A."/>
            <person name="Andreopoulos B."/>
            <person name="Baker S."/>
            <person name="Barry K."/>
            <person name="Bills G."/>
            <person name="Bluhm B."/>
            <person name="Cannon C."/>
            <person name="Castanera R."/>
            <person name="Culley D."/>
            <person name="Daum C."/>
            <person name="Ezra D."/>
            <person name="Gonzalez J."/>
            <person name="Henrissat B."/>
            <person name="Kuo A."/>
            <person name="Liang C."/>
            <person name="Lipzen A."/>
            <person name="Lutzoni F."/>
            <person name="Magnuson J."/>
            <person name="Mondo S."/>
            <person name="Nolan M."/>
            <person name="Ohm R."/>
            <person name="Pangilinan J."/>
            <person name="Park H.-J."/>
            <person name="Ramirez L."/>
            <person name="Alfaro M."/>
            <person name="Sun H."/>
            <person name="Tritt A."/>
            <person name="Yoshinaga Y."/>
            <person name="Zwiers L.-H."/>
            <person name="Turgeon B."/>
            <person name="Goodwin S."/>
            <person name="Spatafora J."/>
            <person name="Crous P."/>
            <person name="Grigoriev I."/>
        </authorList>
    </citation>
    <scope>NUCLEOTIDE SEQUENCE</scope>
    <source>
        <strain evidence="8">CBS 113818</strain>
    </source>
</reference>
<dbReference type="FunFam" id="1.20.1310.10:FF:000031">
    <property type="entry name" value="Ubiquitin ligase subunit CulD"/>
    <property type="match status" value="1"/>
</dbReference>
<dbReference type="SMART" id="SM00182">
    <property type="entry name" value="CULLIN"/>
    <property type="match status" value="1"/>
</dbReference>
<evidence type="ECO:0000256" key="4">
    <source>
        <dbReference type="PROSITE-ProRule" id="PRU00330"/>
    </source>
</evidence>
<keyword evidence="3" id="KW-0832">Ubl conjugation</keyword>
<dbReference type="SUPFAM" id="SSF74788">
    <property type="entry name" value="Cullin repeat-like"/>
    <property type="match status" value="1"/>
</dbReference>
<dbReference type="FunFam" id="1.10.10.10:FF:000014">
    <property type="entry name" value="Cullin 1"/>
    <property type="match status" value="1"/>
</dbReference>
<dbReference type="SUPFAM" id="SSF46785">
    <property type="entry name" value="Winged helix' DNA-binding domain"/>
    <property type="match status" value="1"/>
</dbReference>
<keyword evidence="9" id="KW-1185">Reference proteome</keyword>
<feature type="region of interest" description="Disordered" evidence="6">
    <location>
        <begin position="80"/>
        <end position="117"/>
    </location>
</feature>
<evidence type="ECO:0000313" key="9">
    <source>
        <dbReference type="Proteomes" id="UP000799424"/>
    </source>
</evidence>
<dbReference type="PANTHER" id="PTHR11932">
    <property type="entry name" value="CULLIN"/>
    <property type="match status" value="1"/>
</dbReference>
<dbReference type="Proteomes" id="UP000799424">
    <property type="component" value="Unassembled WGS sequence"/>
</dbReference>
<dbReference type="SUPFAM" id="SSF75632">
    <property type="entry name" value="Cullin homology domain"/>
    <property type="match status" value="1"/>
</dbReference>
<evidence type="ECO:0000256" key="2">
    <source>
        <dbReference type="ARBA" id="ARBA00022499"/>
    </source>
</evidence>
<dbReference type="FunFam" id="1.20.1310.10:FF:000035">
    <property type="entry name" value="Ubiquitin ligase subunit CulD, putative"/>
    <property type="match status" value="1"/>
</dbReference>
<dbReference type="Gene3D" id="1.10.10.10">
    <property type="entry name" value="Winged helix-like DNA-binding domain superfamily/Winged helix DNA-binding domain"/>
    <property type="match status" value="1"/>
</dbReference>
<dbReference type="InterPro" id="IPR045093">
    <property type="entry name" value="Cullin"/>
</dbReference>
<dbReference type="InterPro" id="IPR016159">
    <property type="entry name" value="Cullin_repeat-like_dom_sf"/>
</dbReference>
<evidence type="ECO:0000256" key="5">
    <source>
        <dbReference type="RuleBase" id="RU003829"/>
    </source>
</evidence>
<name>A0A6A6ZX08_9PLEO</name>
<dbReference type="InterPro" id="IPR059120">
    <property type="entry name" value="Cullin-like_AB"/>
</dbReference>